<dbReference type="PIRSF" id="PIRSF015853">
    <property type="entry name" value="Pep_DppA"/>
    <property type="match status" value="1"/>
</dbReference>
<dbReference type="InterPro" id="IPR036177">
    <property type="entry name" value="Peptidase_M55_sf"/>
</dbReference>
<reference evidence="3 4" key="1">
    <citation type="submission" date="2020-08" db="EMBL/GenBank/DDBJ databases">
        <title>Genomic Encyclopedia of Type Strains, Phase IV (KMG-IV): sequencing the most valuable type-strain genomes for metagenomic binning, comparative biology and taxonomic classification.</title>
        <authorList>
            <person name="Goeker M."/>
        </authorList>
    </citation>
    <scope>NUCLEOTIDE SEQUENCE [LARGE SCALE GENOMIC DNA]</scope>
    <source>
        <strain evidence="3 4">DSM 11590</strain>
    </source>
</reference>
<feature type="binding site" evidence="2">
    <location>
        <position position="105"/>
    </location>
    <ligand>
        <name>Zn(2+)</name>
        <dbReference type="ChEBI" id="CHEBI:29105"/>
        <label>2</label>
    </ligand>
</feature>
<comment type="caution">
    <text evidence="3">The sequence shown here is derived from an EMBL/GenBank/DDBJ whole genome shotgun (WGS) entry which is preliminary data.</text>
</comment>
<feature type="binding site" evidence="2">
    <location>
        <position position="135"/>
    </location>
    <ligand>
        <name>Zn(2+)</name>
        <dbReference type="ChEBI" id="CHEBI:29105"/>
        <label>2</label>
    </ligand>
</feature>
<evidence type="ECO:0000313" key="4">
    <source>
        <dbReference type="Proteomes" id="UP000544872"/>
    </source>
</evidence>
<keyword evidence="2" id="KW-0862">Zinc</keyword>
<dbReference type="Proteomes" id="UP000544872">
    <property type="component" value="Unassembled WGS sequence"/>
</dbReference>
<evidence type="ECO:0000313" key="3">
    <source>
        <dbReference type="EMBL" id="MBB6211599.1"/>
    </source>
</evidence>
<dbReference type="CDD" id="cd08663">
    <property type="entry name" value="DAP_dppA_1"/>
    <property type="match status" value="1"/>
</dbReference>
<gene>
    <name evidence="3" type="ORF">FHS48_003040</name>
</gene>
<dbReference type="RefSeq" id="WP_260402509.1">
    <property type="nucleotide sequence ID" value="NZ_JACIIX010000012.1"/>
</dbReference>
<dbReference type="InterPro" id="IPR007035">
    <property type="entry name" value="Peptidase_M55"/>
</dbReference>
<keyword evidence="2" id="KW-0479">Metal-binding</keyword>
<protein>
    <submittedName>
        <fullName evidence="3">D-amino peptidase</fullName>
        <ecNumber evidence="3">3.4.11.-</ecNumber>
    </submittedName>
</protein>
<feature type="active site" description="Nucleophile" evidence="1">
    <location>
        <position position="116"/>
    </location>
</feature>
<keyword evidence="3" id="KW-0031">Aminopeptidase</keyword>
<evidence type="ECO:0000256" key="1">
    <source>
        <dbReference type="PIRSR" id="PIRSR015853-1"/>
    </source>
</evidence>
<organism evidence="3 4">
    <name type="scientific">Novispirillum itersonii</name>
    <name type="common">Aquaspirillum itersonii</name>
    <dbReference type="NCBI Taxonomy" id="189"/>
    <lineage>
        <taxon>Bacteria</taxon>
        <taxon>Pseudomonadati</taxon>
        <taxon>Pseudomonadota</taxon>
        <taxon>Alphaproteobacteria</taxon>
        <taxon>Rhodospirillales</taxon>
        <taxon>Novispirillaceae</taxon>
        <taxon>Novispirillum</taxon>
    </lineage>
</organism>
<keyword evidence="3" id="KW-0378">Hydrolase</keyword>
<keyword evidence="3" id="KW-0645">Protease</keyword>
<dbReference type="GO" id="GO:0004177">
    <property type="term" value="F:aminopeptidase activity"/>
    <property type="evidence" value="ECO:0007669"/>
    <property type="project" value="UniProtKB-KW"/>
</dbReference>
<feature type="binding site" evidence="2">
    <location>
        <position position="9"/>
    </location>
    <ligand>
        <name>Zn(2+)</name>
        <dbReference type="ChEBI" id="CHEBI:29105"/>
        <label>2</label>
    </ligand>
</feature>
<dbReference type="AlphaFoldDB" id="A0A7W9ZK04"/>
<dbReference type="GO" id="GO:0046872">
    <property type="term" value="F:metal ion binding"/>
    <property type="evidence" value="ECO:0007669"/>
    <property type="project" value="UniProtKB-KW"/>
</dbReference>
<dbReference type="Gene3D" id="3.30.1360.130">
    <property type="entry name" value="Dipeptide transport protein"/>
    <property type="match status" value="1"/>
</dbReference>
<dbReference type="EMBL" id="JACIIX010000012">
    <property type="protein sequence ID" value="MBB6211599.1"/>
    <property type="molecule type" value="Genomic_DNA"/>
</dbReference>
<feature type="binding site" evidence="2">
    <location>
        <position position="11"/>
    </location>
    <ligand>
        <name>Zn(2+)</name>
        <dbReference type="ChEBI" id="CHEBI:29105"/>
        <label>1</label>
    </ligand>
</feature>
<evidence type="ECO:0000256" key="2">
    <source>
        <dbReference type="PIRSR" id="PIRSR015853-2"/>
    </source>
</evidence>
<dbReference type="EC" id="3.4.11.-" evidence="3"/>
<accession>A0A7W9ZK04</accession>
<keyword evidence="4" id="KW-1185">Reference proteome</keyword>
<sequence>MTKILISVDIEGIAAVFERQQAVRGNPEYERARRLMTAEADAAVRGAFAGGATEVTVVDSHGPMGNLITEDLDPRARVICGRARPLSMIQGITPDHAGVVLIGWHASAGEYGQFAHTLSSQAFRRIRLNGAVVGETTLYGGYAASLGVPLLLTSGDDRYCAEVQAQFPATATVCVKTAIGMFAADCLSPHRARDLIEDAVRTAVQGHAQARVQHPVPAGADVGLLVPFRAEVEVTTQFIADGLSLLRGVERLGAETVAFTAADMREVLQTLAVMSLMGGSLQQ</sequence>
<name>A0A7W9ZK04_NOVIT</name>
<dbReference type="Pfam" id="PF04951">
    <property type="entry name" value="Peptidase_M55"/>
    <property type="match status" value="1"/>
</dbReference>
<feature type="binding site" evidence="2">
    <location>
        <position position="9"/>
    </location>
    <ligand>
        <name>Zn(2+)</name>
        <dbReference type="ChEBI" id="CHEBI:29105"/>
        <label>1</label>
    </ligand>
</feature>
<feature type="binding site" evidence="2">
    <location>
        <position position="61"/>
    </location>
    <ligand>
        <name>Zn(2+)</name>
        <dbReference type="ChEBI" id="CHEBI:29105"/>
        <label>2</label>
    </ligand>
</feature>
<dbReference type="InterPro" id="IPR027476">
    <property type="entry name" value="DppA_N"/>
</dbReference>
<proteinExistence type="predicted"/>
<dbReference type="SUPFAM" id="SSF63992">
    <property type="entry name" value="Dipeptide transport protein"/>
    <property type="match status" value="1"/>
</dbReference>
<dbReference type="Gene3D" id="3.40.50.10780">
    <property type="entry name" value="Dipeptide transport protein"/>
    <property type="match status" value="1"/>
</dbReference>